<evidence type="ECO:0000313" key="2">
    <source>
        <dbReference type="EnsemblProtists" id="EKX46331"/>
    </source>
</evidence>
<evidence type="ECO:0000313" key="3">
    <source>
        <dbReference type="Proteomes" id="UP000011087"/>
    </source>
</evidence>
<name>L1JCV6_GUITC</name>
<reference evidence="2" key="3">
    <citation type="submission" date="2016-03" db="UniProtKB">
        <authorList>
            <consortium name="EnsemblProtists"/>
        </authorList>
    </citation>
    <scope>IDENTIFICATION</scope>
</reference>
<gene>
    <name evidence="1" type="ORF">GUITHDRAFT_152474</name>
</gene>
<sequence length="68" mass="7102">MPLVRLTVPAAGLSQEARPFSPRRSKESSAAQQCEAAVRLTPCAKLLTVLRVTESLAAVPQAGSVMPG</sequence>
<dbReference type="GeneID" id="17302933"/>
<dbReference type="EMBL" id="JH992995">
    <property type="protein sequence ID" value="EKX46331.1"/>
    <property type="molecule type" value="Genomic_DNA"/>
</dbReference>
<evidence type="ECO:0000313" key="1">
    <source>
        <dbReference type="EMBL" id="EKX46331.1"/>
    </source>
</evidence>
<dbReference type="HOGENOM" id="CLU_2799382_0_0_1"/>
<organism evidence="1">
    <name type="scientific">Guillardia theta (strain CCMP2712)</name>
    <name type="common">Cryptophyte</name>
    <dbReference type="NCBI Taxonomy" id="905079"/>
    <lineage>
        <taxon>Eukaryota</taxon>
        <taxon>Cryptophyceae</taxon>
        <taxon>Pyrenomonadales</taxon>
        <taxon>Geminigeraceae</taxon>
        <taxon>Guillardia</taxon>
    </lineage>
</organism>
<dbReference type="KEGG" id="gtt:GUITHDRAFT_152474"/>
<dbReference type="AlphaFoldDB" id="L1JCV6"/>
<keyword evidence="3" id="KW-1185">Reference proteome</keyword>
<dbReference type="Proteomes" id="UP000011087">
    <property type="component" value="Unassembled WGS sequence"/>
</dbReference>
<reference evidence="3" key="2">
    <citation type="submission" date="2012-11" db="EMBL/GenBank/DDBJ databases">
        <authorList>
            <person name="Kuo A."/>
            <person name="Curtis B.A."/>
            <person name="Tanifuji G."/>
            <person name="Burki F."/>
            <person name="Gruber A."/>
            <person name="Irimia M."/>
            <person name="Maruyama S."/>
            <person name="Arias M.C."/>
            <person name="Ball S.G."/>
            <person name="Gile G.H."/>
            <person name="Hirakawa Y."/>
            <person name="Hopkins J.F."/>
            <person name="Rensing S.A."/>
            <person name="Schmutz J."/>
            <person name="Symeonidi A."/>
            <person name="Elias M."/>
            <person name="Eveleigh R.J."/>
            <person name="Herman E.K."/>
            <person name="Klute M.J."/>
            <person name="Nakayama T."/>
            <person name="Obornik M."/>
            <person name="Reyes-Prieto A."/>
            <person name="Armbrust E.V."/>
            <person name="Aves S.J."/>
            <person name="Beiko R.G."/>
            <person name="Coutinho P."/>
            <person name="Dacks J.B."/>
            <person name="Durnford D.G."/>
            <person name="Fast N.M."/>
            <person name="Green B.R."/>
            <person name="Grisdale C."/>
            <person name="Hempe F."/>
            <person name="Henrissat B."/>
            <person name="Hoppner M.P."/>
            <person name="Ishida K.-I."/>
            <person name="Kim E."/>
            <person name="Koreny L."/>
            <person name="Kroth P.G."/>
            <person name="Liu Y."/>
            <person name="Malik S.-B."/>
            <person name="Maier U.G."/>
            <person name="McRose D."/>
            <person name="Mock T."/>
            <person name="Neilson J.A."/>
            <person name="Onodera N.T."/>
            <person name="Poole A.M."/>
            <person name="Pritham E.J."/>
            <person name="Richards T.A."/>
            <person name="Rocap G."/>
            <person name="Roy S.W."/>
            <person name="Sarai C."/>
            <person name="Schaack S."/>
            <person name="Shirato S."/>
            <person name="Slamovits C.H."/>
            <person name="Spencer D.F."/>
            <person name="Suzuki S."/>
            <person name="Worden A.Z."/>
            <person name="Zauner S."/>
            <person name="Barry K."/>
            <person name="Bell C."/>
            <person name="Bharti A.K."/>
            <person name="Crow J.A."/>
            <person name="Grimwood J."/>
            <person name="Kramer R."/>
            <person name="Lindquist E."/>
            <person name="Lucas S."/>
            <person name="Salamov A."/>
            <person name="McFadden G.I."/>
            <person name="Lane C.E."/>
            <person name="Keeling P.J."/>
            <person name="Gray M.W."/>
            <person name="Grigoriev I.V."/>
            <person name="Archibald J.M."/>
        </authorList>
    </citation>
    <scope>NUCLEOTIDE SEQUENCE</scope>
    <source>
        <strain evidence="3">CCMP2712</strain>
    </source>
</reference>
<protein>
    <submittedName>
        <fullName evidence="1 2">Uncharacterized protein</fullName>
    </submittedName>
</protein>
<dbReference type="PaxDb" id="55529-EKX46331"/>
<dbReference type="EnsemblProtists" id="EKX46331">
    <property type="protein sequence ID" value="EKX46331"/>
    <property type="gene ID" value="GUITHDRAFT_152474"/>
</dbReference>
<accession>L1JCV6</accession>
<dbReference type="RefSeq" id="XP_005833311.1">
    <property type="nucleotide sequence ID" value="XM_005833254.1"/>
</dbReference>
<proteinExistence type="predicted"/>
<reference evidence="1 3" key="1">
    <citation type="journal article" date="2012" name="Nature">
        <title>Algal genomes reveal evolutionary mosaicism and the fate of nucleomorphs.</title>
        <authorList>
            <consortium name="DOE Joint Genome Institute"/>
            <person name="Curtis B.A."/>
            <person name="Tanifuji G."/>
            <person name="Burki F."/>
            <person name="Gruber A."/>
            <person name="Irimia M."/>
            <person name="Maruyama S."/>
            <person name="Arias M.C."/>
            <person name="Ball S.G."/>
            <person name="Gile G.H."/>
            <person name="Hirakawa Y."/>
            <person name="Hopkins J.F."/>
            <person name="Kuo A."/>
            <person name="Rensing S.A."/>
            <person name="Schmutz J."/>
            <person name="Symeonidi A."/>
            <person name="Elias M."/>
            <person name="Eveleigh R.J."/>
            <person name="Herman E.K."/>
            <person name="Klute M.J."/>
            <person name="Nakayama T."/>
            <person name="Obornik M."/>
            <person name="Reyes-Prieto A."/>
            <person name="Armbrust E.V."/>
            <person name="Aves S.J."/>
            <person name="Beiko R.G."/>
            <person name="Coutinho P."/>
            <person name="Dacks J.B."/>
            <person name="Durnford D.G."/>
            <person name="Fast N.M."/>
            <person name="Green B.R."/>
            <person name="Grisdale C.J."/>
            <person name="Hempel F."/>
            <person name="Henrissat B."/>
            <person name="Hoppner M.P."/>
            <person name="Ishida K."/>
            <person name="Kim E."/>
            <person name="Koreny L."/>
            <person name="Kroth P.G."/>
            <person name="Liu Y."/>
            <person name="Malik S.B."/>
            <person name="Maier U.G."/>
            <person name="McRose D."/>
            <person name="Mock T."/>
            <person name="Neilson J.A."/>
            <person name="Onodera N.T."/>
            <person name="Poole A.M."/>
            <person name="Pritham E.J."/>
            <person name="Richards T.A."/>
            <person name="Rocap G."/>
            <person name="Roy S.W."/>
            <person name="Sarai C."/>
            <person name="Schaack S."/>
            <person name="Shirato S."/>
            <person name="Slamovits C.H."/>
            <person name="Spencer D.F."/>
            <person name="Suzuki S."/>
            <person name="Worden A.Z."/>
            <person name="Zauner S."/>
            <person name="Barry K."/>
            <person name="Bell C."/>
            <person name="Bharti A.K."/>
            <person name="Crow J.A."/>
            <person name="Grimwood J."/>
            <person name="Kramer R."/>
            <person name="Lindquist E."/>
            <person name="Lucas S."/>
            <person name="Salamov A."/>
            <person name="McFadden G.I."/>
            <person name="Lane C.E."/>
            <person name="Keeling P.J."/>
            <person name="Gray M.W."/>
            <person name="Grigoriev I.V."/>
            <person name="Archibald J.M."/>
        </authorList>
    </citation>
    <scope>NUCLEOTIDE SEQUENCE</scope>
    <source>
        <strain evidence="1 3">CCMP2712</strain>
    </source>
</reference>